<evidence type="ECO:0000256" key="7">
    <source>
        <dbReference type="SAM" id="MobiDB-lite"/>
    </source>
</evidence>
<dbReference type="Pfam" id="PF01476">
    <property type="entry name" value="LysM"/>
    <property type="match status" value="3"/>
</dbReference>
<feature type="signal peptide" evidence="8">
    <location>
        <begin position="1"/>
        <end position="27"/>
    </location>
</feature>
<dbReference type="InterPro" id="IPR051202">
    <property type="entry name" value="Peptidase_C40"/>
</dbReference>
<keyword evidence="6" id="KW-0788">Thiol protease</keyword>
<evidence type="ECO:0000256" key="6">
    <source>
        <dbReference type="ARBA" id="ARBA00022807"/>
    </source>
</evidence>
<keyword evidence="2" id="KW-0645">Protease</keyword>
<reference evidence="12 13" key="1">
    <citation type="submission" date="2018-06" db="EMBL/GenBank/DDBJ databases">
        <title>Genomic Encyclopedia of Archaeal and Bacterial Type Strains, Phase II (KMG-II): from individual species to whole genera.</title>
        <authorList>
            <person name="Goeker M."/>
        </authorList>
    </citation>
    <scope>NUCLEOTIDE SEQUENCE [LARGE SCALE GENOMIC DNA]</scope>
    <source>
        <strain evidence="12 13">KACC 16626</strain>
    </source>
</reference>
<organism evidence="12 13">
    <name type="scientific">Ureibacillus chungkukjangi</name>
    <dbReference type="NCBI Taxonomy" id="1202712"/>
    <lineage>
        <taxon>Bacteria</taxon>
        <taxon>Bacillati</taxon>
        <taxon>Bacillota</taxon>
        <taxon>Bacilli</taxon>
        <taxon>Bacillales</taxon>
        <taxon>Caryophanaceae</taxon>
        <taxon>Ureibacillus</taxon>
    </lineage>
</organism>
<dbReference type="GO" id="GO:0008234">
    <property type="term" value="F:cysteine-type peptidase activity"/>
    <property type="evidence" value="ECO:0007669"/>
    <property type="project" value="UniProtKB-KW"/>
</dbReference>
<evidence type="ECO:0000256" key="4">
    <source>
        <dbReference type="ARBA" id="ARBA00022737"/>
    </source>
</evidence>
<feature type="domain" description="HTH cro/C1-type" evidence="9">
    <location>
        <begin position="107"/>
        <end position="131"/>
    </location>
</feature>
<dbReference type="PANTHER" id="PTHR47053">
    <property type="entry name" value="MUREIN DD-ENDOPEPTIDASE MEPH-RELATED"/>
    <property type="match status" value="1"/>
</dbReference>
<dbReference type="GO" id="GO:0006508">
    <property type="term" value="P:proteolysis"/>
    <property type="evidence" value="ECO:0007669"/>
    <property type="project" value="UniProtKB-KW"/>
</dbReference>
<accession>A0A318TUQ4</accession>
<feature type="domain" description="LysM" evidence="10">
    <location>
        <begin position="107"/>
        <end position="150"/>
    </location>
</feature>
<sequence length="403" mass="43164">MLQKKKLLFLSTALIATAAISAPMAEASSYTVSKGDNLTKIATANKTTVAQLKQWNNLKNDNIYVGQKLIVTNAKQTTTSSQPAASNQKPETSTQQTTKPAAASSVGTYKVVKGDTLSKIATALKVTVADIKKWNGLKSDAIYVGQQLKVGEVKTTTTPTPSKPTTPAPTPNKDLPASTPVTAPNQNTNVLNYEVVKGDSLSKIASKFSVTVADLKKVNQLNSDLIYIGQVLKLNVSSTTEGEPEAVLNPKEVIQSDLAIDAKLAKEIAIKNNVSANGQAVYANVLKIAQSLTGTPYVFAGNTPAGFDCSGFVKYVFANAGVDIARKSSNDYFMNDTTKVENPIPGDIIFFKNTYIEGISHMGIYIGNGEFIHAGSSGVQVTKLSYEYWASKFVAFKRFNQVK</sequence>
<evidence type="ECO:0000256" key="2">
    <source>
        <dbReference type="ARBA" id="ARBA00022670"/>
    </source>
</evidence>
<feature type="domain" description="LysM" evidence="10">
    <location>
        <begin position="191"/>
        <end position="234"/>
    </location>
</feature>
<dbReference type="SUPFAM" id="SSF54001">
    <property type="entry name" value="Cysteine proteinases"/>
    <property type="match status" value="1"/>
</dbReference>
<dbReference type="RefSeq" id="WP_181417966.1">
    <property type="nucleotide sequence ID" value="NZ_PYWJ01000003.1"/>
</dbReference>
<evidence type="ECO:0000259" key="10">
    <source>
        <dbReference type="PROSITE" id="PS51782"/>
    </source>
</evidence>
<keyword evidence="4" id="KW-0677">Repeat</keyword>
<evidence type="ECO:0000259" key="11">
    <source>
        <dbReference type="PROSITE" id="PS51935"/>
    </source>
</evidence>
<dbReference type="Gene3D" id="3.10.350.10">
    <property type="entry name" value="LysM domain"/>
    <property type="match status" value="3"/>
</dbReference>
<dbReference type="EMBL" id="QJTJ01000004">
    <property type="protein sequence ID" value="PYF07597.1"/>
    <property type="molecule type" value="Genomic_DNA"/>
</dbReference>
<dbReference type="InterPro" id="IPR001387">
    <property type="entry name" value="Cro/C1-type_HTH"/>
</dbReference>
<evidence type="ECO:0000259" key="9">
    <source>
        <dbReference type="PROSITE" id="PS50943"/>
    </source>
</evidence>
<evidence type="ECO:0000256" key="5">
    <source>
        <dbReference type="ARBA" id="ARBA00022801"/>
    </source>
</evidence>
<dbReference type="PROSITE" id="PS51935">
    <property type="entry name" value="NLPC_P60"/>
    <property type="match status" value="1"/>
</dbReference>
<dbReference type="PROSITE" id="PS51782">
    <property type="entry name" value="LYSM"/>
    <property type="match status" value="3"/>
</dbReference>
<protein>
    <submittedName>
        <fullName evidence="12">Peptidoglycan endopeptidase LytE</fullName>
    </submittedName>
</protein>
<comment type="similarity">
    <text evidence="1">Belongs to the peptidase C40 family.</text>
</comment>
<dbReference type="SUPFAM" id="SSF54106">
    <property type="entry name" value="LysM domain"/>
    <property type="match status" value="3"/>
</dbReference>
<name>A0A318TUQ4_9BACL</name>
<dbReference type="PANTHER" id="PTHR47053:SF1">
    <property type="entry name" value="MUREIN DD-ENDOPEPTIDASE MEPH-RELATED"/>
    <property type="match status" value="1"/>
</dbReference>
<dbReference type="InterPro" id="IPR000064">
    <property type="entry name" value="NLP_P60_dom"/>
</dbReference>
<feature type="region of interest" description="Disordered" evidence="7">
    <location>
        <begin position="154"/>
        <end position="184"/>
    </location>
</feature>
<dbReference type="InterPro" id="IPR036779">
    <property type="entry name" value="LysM_dom_sf"/>
</dbReference>
<evidence type="ECO:0000313" key="12">
    <source>
        <dbReference type="EMBL" id="PYF07597.1"/>
    </source>
</evidence>
<dbReference type="PROSITE" id="PS50943">
    <property type="entry name" value="HTH_CROC1"/>
    <property type="match status" value="1"/>
</dbReference>
<dbReference type="AlphaFoldDB" id="A0A318TUQ4"/>
<feature type="chain" id="PRO_5016411386" evidence="8">
    <location>
        <begin position="28"/>
        <end position="403"/>
    </location>
</feature>
<feature type="compositionally biased region" description="Pro residues" evidence="7">
    <location>
        <begin position="161"/>
        <end position="170"/>
    </location>
</feature>
<dbReference type="InterPro" id="IPR018392">
    <property type="entry name" value="LysM"/>
</dbReference>
<dbReference type="InterPro" id="IPR038765">
    <property type="entry name" value="Papain-like_cys_pep_sf"/>
</dbReference>
<evidence type="ECO:0000256" key="8">
    <source>
        <dbReference type="SAM" id="SignalP"/>
    </source>
</evidence>
<feature type="region of interest" description="Disordered" evidence="7">
    <location>
        <begin position="76"/>
        <end position="105"/>
    </location>
</feature>
<dbReference type="Gene3D" id="3.90.1720.10">
    <property type="entry name" value="endopeptidase domain like (from Nostoc punctiforme)"/>
    <property type="match status" value="1"/>
</dbReference>
<keyword evidence="5" id="KW-0378">Hydrolase</keyword>
<dbReference type="Proteomes" id="UP000247416">
    <property type="component" value="Unassembled WGS sequence"/>
</dbReference>
<evidence type="ECO:0000313" key="13">
    <source>
        <dbReference type="Proteomes" id="UP000247416"/>
    </source>
</evidence>
<keyword evidence="13" id="KW-1185">Reference proteome</keyword>
<comment type="caution">
    <text evidence="12">The sequence shown here is derived from an EMBL/GenBank/DDBJ whole genome shotgun (WGS) entry which is preliminary data.</text>
</comment>
<dbReference type="Pfam" id="PF00877">
    <property type="entry name" value="NLPC_P60"/>
    <property type="match status" value="1"/>
</dbReference>
<gene>
    <name evidence="12" type="ORF">BJ095_104105</name>
</gene>
<dbReference type="CDD" id="cd00118">
    <property type="entry name" value="LysM"/>
    <property type="match status" value="3"/>
</dbReference>
<feature type="domain" description="LysM" evidence="10">
    <location>
        <begin position="28"/>
        <end position="71"/>
    </location>
</feature>
<feature type="compositionally biased region" description="Polar residues" evidence="7">
    <location>
        <begin position="76"/>
        <end position="99"/>
    </location>
</feature>
<proteinExistence type="inferred from homology"/>
<keyword evidence="3 8" id="KW-0732">Signal</keyword>
<feature type="domain" description="NlpC/P60" evidence="11">
    <location>
        <begin position="279"/>
        <end position="400"/>
    </location>
</feature>
<evidence type="ECO:0000256" key="3">
    <source>
        <dbReference type="ARBA" id="ARBA00022729"/>
    </source>
</evidence>
<evidence type="ECO:0000256" key="1">
    <source>
        <dbReference type="ARBA" id="ARBA00007074"/>
    </source>
</evidence>
<dbReference type="SMART" id="SM00257">
    <property type="entry name" value="LysM"/>
    <property type="match status" value="3"/>
</dbReference>